<dbReference type="Proteomes" id="UP000092460">
    <property type="component" value="Unassembled WGS sequence"/>
</dbReference>
<name>A0A1B0BLB8_9MUSC</name>
<dbReference type="VEuPathDB" id="VectorBase:GPPI033716"/>
<sequence>MRGQGHDGLGYILYCELNPREMQNPPYKLYSCHDCNIVAAQASSILPLLVTLGEDGKIFVYDFKTKMLLLQEEFDKAGTGIIWFSGRISLSESSESSSVDESSSGEEEDTKSIDLTDMTAVRLDESHCPPGLKYE</sequence>
<protein>
    <submittedName>
        <fullName evidence="2">Uncharacterized protein</fullName>
    </submittedName>
</protein>
<evidence type="ECO:0000313" key="2">
    <source>
        <dbReference type="EnsemblMetazoa" id="GPPI033716-PA"/>
    </source>
</evidence>
<dbReference type="EMBL" id="JXJN01016282">
    <property type="status" value="NOT_ANNOTATED_CDS"/>
    <property type="molecule type" value="Genomic_DNA"/>
</dbReference>
<dbReference type="AlphaFoldDB" id="A0A1B0BLB8"/>
<organism evidence="2 3">
    <name type="scientific">Glossina palpalis gambiensis</name>
    <dbReference type="NCBI Taxonomy" id="67801"/>
    <lineage>
        <taxon>Eukaryota</taxon>
        <taxon>Metazoa</taxon>
        <taxon>Ecdysozoa</taxon>
        <taxon>Arthropoda</taxon>
        <taxon>Hexapoda</taxon>
        <taxon>Insecta</taxon>
        <taxon>Pterygota</taxon>
        <taxon>Neoptera</taxon>
        <taxon>Endopterygota</taxon>
        <taxon>Diptera</taxon>
        <taxon>Brachycera</taxon>
        <taxon>Muscomorpha</taxon>
        <taxon>Hippoboscoidea</taxon>
        <taxon>Glossinidae</taxon>
        <taxon>Glossina</taxon>
    </lineage>
</organism>
<feature type="compositionally biased region" description="Low complexity" evidence="1">
    <location>
        <begin position="90"/>
        <end position="102"/>
    </location>
</feature>
<feature type="region of interest" description="Disordered" evidence="1">
    <location>
        <begin position="90"/>
        <end position="117"/>
    </location>
</feature>
<proteinExistence type="predicted"/>
<accession>A0A1B0BLB8</accession>
<evidence type="ECO:0000256" key="1">
    <source>
        <dbReference type="SAM" id="MobiDB-lite"/>
    </source>
</evidence>
<keyword evidence="3" id="KW-1185">Reference proteome</keyword>
<reference evidence="3" key="1">
    <citation type="submission" date="2015-01" db="EMBL/GenBank/DDBJ databases">
        <authorList>
            <person name="Aksoy S."/>
            <person name="Warren W."/>
            <person name="Wilson R.K."/>
        </authorList>
    </citation>
    <scope>NUCLEOTIDE SEQUENCE [LARGE SCALE GENOMIC DNA]</scope>
    <source>
        <strain evidence="3">IAEA</strain>
    </source>
</reference>
<dbReference type="SUPFAM" id="SSF50978">
    <property type="entry name" value="WD40 repeat-like"/>
    <property type="match status" value="1"/>
</dbReference>
<dbReference type="STRING" id="67801.A0A1B0BLB8"/>
<reference evidence="2" key="2">
    <citation type="submission" date="2020-05" db="UniProtKB">
        <authorList>
            <consortium name="EnsemblMetazoa"/>
        </authorList>
    </citation>
    <scope>IDENTIFICATION</scope>
    <source>
        <strain evidence="2">IAEA</strain>
    </source>
</reference>
<dbReference type="InterPro" id="IPR036322">
    <property type="entry name" value="WD40_repeat_dom_sf"/>
</dbReference>
<dbReference type="EnsemblMetazoa" id="GPPI033716-RA">
    <property type="protein sequence ID" value="GPPI033716-PA"/>
    <property type="gene ID" value="GPPI033716"/>
</dbReference>
<evidence type="ECO:0000313" key="3">
    <source>
        <dbReference type="Proteomes" id="UP000092460"/>
    </source>
</evidence>
<dbReference type="EMBL" id="JXJN01016283">
    <property type="status" value="NOT_ANNOTATED_CDS"/>
    <property type="molecule type" value="Genomic_DNA"/>
</dbReference>